<feature type="compositionally biased region" description="Basic residues" evidence="8">
    <location>
        <begin position="20"/>
        <end position="32"/>
    </location>
</feature>
<dbReference type="SUPFAM" id="SSF50978">
    <property type="entry name" value="WD40 repeat-like"/>
    <property type="match status" value="1"/>
</dbReference>
<keyword evidence="4" id="KW-0677">Repeat</keyword>
<name>A0A2P2HXE3_9CRUS</name>
<evidence type="ECO:0000259" key="9">
    <source>
        <dbReference type="Pfam" id="PF08154"/>
    </source>
</evidence>
<evidence type="ECO:0000313" key="10">
    <source>
        <dbReference type="EMBL" id="LAB66451.1"/>
    </source>
</evidence>
<dbReference type="GO" id="GO:0030687">
    <property type="term" value="C:preribosome, large subunit precursor"/>
    <property type="evidence" value="ECO:0007669"/>
    <property type="project" value="UniProtKB-UniRule"/>
</dbReference>
<dbReference type="PANTHER" id="PTHR19855">
    <property type="entry name" value="WD40 REPEAT PROTEIN 12, 37"/>
    <property type="match status" value="1"/>
</dbReference>
<evidence type="ECO:0000256" key="6">
    <source>
        <dbReference type="HAMAP-Rule" id="MF_03029"/>
    </source>
</evidence>
<dbReference type="HAMAP" id="MF_03029">
    <property type="entry name" value="WDR12"/>
    <property type="match status" value="1"/>
</dbReference>
<feature type="repeat" description="WD" evidence="7">
    <location>
        <begin position="253"/>
        <end position="294"/>
    </location>
</feature>
<evidence type="ECO:0000256" key="5">
    <source>
        <dbReference type="ARBA" id="ARBA00023242"/>
    </source>
</evidence>
<comment type="function">
    <text evidence="6">Required for maturation of ribosomal RNAs and formation of the large ribosomal subunit.</text>
</comment>
<dbReference type="PROSITE" id="PS00678">
    <property type="entry name" value="WD_REPEATS_1"/>
    <property type="match status" value="1"/>
</dbReference>
<dbReference type="Pfam" id="PF08154">
    <property type="entry name" value="NLE"/>
    <property type="match status" value="1"/>
</dbReference>
<protein>
    <recommendedName>
        <fullName evidence="6">Ribosome biogenesis protein WDR12 homolog</fullName>
    </recommendedName>
</protein>
<dbReference type="GO" id="GO:0000463">
    <property type="term" value="P:maturation of LSU-rRNA from tricistronic rRNA transcript (SSU-rRNA, 5.8S rRNA, LSU-rRNA)"/>
    <property type="evidence" value="ECO:0007669"/>
    <property type="project" value="UniProtKB-UniRule"/>
</dbReference>
<evidence type="ECO:0000256" key="3">
    <source>
        <dbReference type="ARBA" id="ARBA00022574"/>
    </source>
</evidence>
<dbReference type="PANTHER" id="PTHR19855:SF11">
    <property type="entry name" value="RIBOSOME BIOGENESIS PROTEIN WDR12"/>
    <property type="match status" value="1"/>
</dbReference>
<dbReference type="InterPro" id="IPR028599">
    <property type="entry name" value="WDR12/Ytm1"/>
</dbReference>
<feature type="repeat" description="WD" evidence="7">
    <location>
        <begin position="150"/>
        <end position="180"/>
    </location>
</feature>
<dbReference type="GO" id="GO:0000466">
    <property type="term" value="P:maturation of 5.8S rRNA from tricistronic rRNA transcript (SSU-rRNA, 5.8S rRNA, LSU-rRNA)"/>
    <property type="evidence" value="ECO:0007669"/>
    <property type="project" value="UniProtKB-UniRule"/>
</dbReference>
<evidence type="ECO:0000256" key="4">
    <source>
        <dbReference type="ARBA" id="ARBA00022737"/>
    </source>
</evidence>
<organism evidence="10">
    <name type="scientific">Hirondellea gigas</name>
    <dbReference type="NCBI Taxonomy" id="1518452"/>
    <lineage>
        <taxon>Eukaryota</taxon>
        <taxon>Metazoa</taxon>
        <taxon>Ecdysozoa</taxon>
        <taxon>Arthropoda</taxon>
        <taxon>Crustacea</taxon>
        <taxon>Multicrustacea</taxon>
        <taxon>Malacostraca</taxon>
        <taxon>Eumalacostraca</taxon>
        <taxon>Peracarida</taxon>
        <taxon>Amphipoda</taxon>
        <taxon>Amphilochidea</taxon>
        <taxon>Lysianassida</taxon>
        <taxon>Lysianassidira</taxon>
        <taxon>Lysianassoidea</taxon>
        <taxon>Lysianassidae</taxon>
        <taxon>Hirondellea</taxon>
    </lineage>
</organism>
<keyword evidence="2 6" id="KW-0698">rRNA processing</keyword>
<dbReference type="Pfam" id="PF00400">
    <property type="entry name" value="WD40"/>
    <property type="match status" value="6"/>
</dbReference>
<evidence type="ECO:0000256" key="8">
    <source>
        <dbReference type="SAM" id="MobiDB-lite"/>
    </source>
</evidence>
<dbReference type="InterPro" id="IPR019775">
    <property type="entry name" value="WD40_repeat_CS"/>
</dbReference>
<dbReference type="PRINTS" id="PR00320">
    <property type="entry name" value="GPROTEINBRPT"/>
</dbReference>
<feature type="repeat" description="WD" evidence="7">
    <location>
        <begin position="322"/>
        <end position="362"/>
    </location>
</feature>
<proteinExistence type="evidence at transcript level"/>
<dbReference type="InterPro" id="IPR020472">
    <property type="entry name" value="WD40_PAC1"/>
</dbReference>
<dbReference type="InterPro" id="IPR012972">
    <property type="entry name" value="NLE"/>
</dbReference>
<evidence type="ECO:0000256" key="2">
    <source>
        <dbReference type="ARBA" id="ARBA00022552"/>
    </source>
</evidence>
<dbReference type="SMART" id="SM00320">
    <property type="entry name" value="WD40"/>
    <property type="match status" value="7"/>
</dbReference>
<keyword evidence="3 7" id="KW-0853">WD repeat</keyword>
<dbReference type="InterPro" id="IPR001680">
    <property type="entry name" value="WD40_rpt"/>
</dbReference>
<dbReference type="GO" id="GO:0043021">
    <property type="term" value="F:ribonucleoprotein complex binding"/>
    <property type="evidence" value="ECO:0007669"/>
    <property type="project" value="UniProtKB-UniRule"/>
</dbReference>
<comment type="subcellular location">
    <subcellularLocation>
        <location evidence="6">Nucleus</location>
        <location evidence="6">Nucleolus</location>
    </subcellularLocation>
    <subcellularLocation>
        <location evidence="6">Nucleus</location>
        <location evidence="6">Nucleoplasm</location>
    </subcellularLocation>
</comment>
<feature type="repeat" description="WD" evidence="7">
    <location>
        <begin position="407"/>
        <end position="442"/>
    </location>
</feature>
<comment type="similarity">
    <text evidence="6">Belongs to the WD repeat WDR12/YTM1 family.</text>
</comment>
<feature type="domain" description="NLE" evidence="9">
    <location>
        <begin position="56"/>
        <end position="122"/>
    </location>
</feature>
<dbReference type="PROSITE" id="PS50294">
    <property type="entry name" value="WD_REPEATS_REGION"/>
    <property type="match status" value="4"/>
</dbReference>
<keyword evidence="5 6" id="KW-0539">Nucleus</keyword>
<accession>A0A2P2HXE3</accession>
<dbReference type="CDD" id="cd00200">
    <property type="entry name" value="WD40"/>
    <property type="match status" value="1"/>
</dbReference>
<keyword evidence="1 6" id="KW-0690">Ribosome biogenesis</keyword>
<reference evidence="10" key="1">
    <citation type="journal article" date="2018" name="Biosci. Biotechnol. Biochem.">
        <title>Polysaccharide hydrolase of the hadal zone amphipods Hirondellea gigas.</title>
        <authorList>
            <person name="Kobayashi H."/>
            <person name="Nagahama T."/>
            <person name="Arai W."/>
            <person name="Sasagawa Y."/>
            <person name="Umeda M."/>
            <person name="Hayashi T."/>
            <person name="Nikaido I."/>
            <person name="Watanabe H."/>
            <person name="Oguri K."/>
            <person name="Kitazato H."/>
            <person name="Fujioka K."/>
            <person name="Kido Y."/>
            <person name="Takami H."/>
        </authorList>
    </citation>
    <scope>NUCLEOTIDE SEQUENCE</scope>
    <source>
        <tissue evidence="10">Whole body</tissue>
    </source>
</reference>
<dbReference type="InterPro" id="IPR036322">
    <property type="entry name" value="WD40_repeat_dom_sf"/>
</dbReference>
<dbReference type="InterPro" id="IPR015943">
    <property type="entry name" value="WD40/YVTN_repeat-like_dom_sf"/>
</dbReference>
<feature type="compositionally biased region" description="Polar residues" evidence="8">
    <location>
        <begin position="1"/>
        <end position="17"/>
    </location>
</feature>
<dbReference type="AlphaFoldDB" id="A0A2P2HXE3"/>
<feature type="repeat" description="WD" evidence="7">
    <location>
        <begin position="206"/>
        <end position="239"/>
    </location>
</feature>
<feature type="region of interest" description="Disordered" evidence="8">
    <location>
        <begin position="1"/>
        <end position="33"/>
    </location>
</feature>
<evidence type="ECO:0000256" key="1">
    <source>
        <dbReference type="ARBA" id="ARBA00022517"/>
    </source>
</evidence>
<dbReference type="EMBL" id="IACF01000693">
    <property type="protein sequence ID" value="LAB66451.1"/>
    <property type="molecule type" value="mRNA"/>
</dbReference>
<dbReference type="Gene3D" id="2.130.10.10">
    <property type="entry name" value="YVTN repeat-like/Quinoprotein amine dehydrogenase"/>
    <property type="match status" value="2"/>
</dbReference>
<dbReference type="PROSITE" id="PS50082">
    <property type="entry name" value="WD_REPEATS_2"/>
    <property type="match status" value="6"/>
</dbReference>
<dbReference type="GO" id="GO:0005654">
    <property type="term" value="C:nucleoplasm"/>
    <property type="evidence" value="ECO:0007669"/>
    <property type="project" value="UniProtKB-SubCell"/>
</dbReference>
<evidence type="ECO:0000256" key="7">
    <source>
        <dbReference type="PROSITE-ProRule" id="PRU00221"/>
    </source>
</evidence>
<feature type="repeat" description="WD" evidence="7">
    <location>
        <begin position="451"/>
        <end position="483"/>
    </location>
</feature>
<sequence>MMETGHLQNGNSTISEQAKTKRARRKVSKKKQQKEVKANFLTITRQEHKEEEDHNVLVSFYTKQQQFAVPRSAISVPDDTNPVGLNQIVSTLIQQSTFTGTVPVFDFLVDGALLSGKLIHYLNSSESVSREGGLSIEYLEQLPPPTPRDALKHDDWVSSLHYGANHYLVTGCYDKTVHIWHPRTALSKSKEHKLSDDVNAHKLAIPDAHKAPVKAVSWIPKSNNRFISCGMDQSVLVWEWCPTSNTVHCVYDCRGHTQSIESVAVSADGKLFATGAWDGALKIWTTDEEGVTEKTENVKEPNMKRSKVTLEGPKCKTPRFTLSDHSQSVSGLVWPTLGTLASCSWDNSVRLWDIEEQKKLKQYVAPCNCMALDASPFNNTILVTTMDTHVRLLDPREDECLSLTKVYQHHKNWVNSVKWSPSNENHFATGGFDNVVKLWDIRGARAPLFEMLSHEGKVFAIDWSSPGLLFSASADTNVKMFTI</sequence>
<dbReference type="GO" id="GO:0005730">
    <property type="term" value="C:nucleolus"/>
    <property type="evidence" value="ECO:0007669"/>
    <property type="project" value="UniProtKB-SubCell"/>
</dbReference>